<evidence type="ECO:0000259" key="5">
    <source>
        <dbReference type="Pfam" id="PF03330"/>
    </source>
</evidence>
<dbReference type="SUPFAM" id="SSF50685">
    <property type="entry name" value="Barwin-like endoglucanases"/>
    <property type="match status" value="1"/>
</dbReference>
<reference evidence="8 9" key="1">
    <citation type="journal article" date="2016" name="Front. Microbiol.">
        <title>Genomic Resource of Rice Seed Associated Bacteria.</title>
        <authorList>
            <person name="Midha S."/>
            <person name="Bansal K."/>
            <person name="Sharma S."/>
            <person name="Kumar N."/>
            <person name="Patil P.P."/>
            <person name="Chaudhry V."/>
            <person name="Patil P.B."/>
        </authorList>
    </citation>
    <scope>NUCLEOTIDE SEQUENCE [LARGE SCALE GENOMIC DNA]</scope>
    <source>
        <strain evidence="6 8">NS226</strain>
        <strain evidence="7 9">NS365</strain>
    </source>
</reference>
<dbReference type="CDD" id="cd22268">
    <property type="entry name" value="DPBB_RlpA-like"/>
    <property type="match status" value="1"/>
</dbReference>
<protein>
    <recommendedName>
        <fullName evidence="3">Endolytic peptidoglycan transglycosylase RlpA</fullName>
        <ecNumber evidence="3">4.2.2.-</ecNumber>
    </recommendedName>
</protein>
<keyword evidence="9" id="KW-1185">Reference proteome</keyword>
<dbReference type="NCBIfam" id="TIGR00413">
    <property type="entry name" value="rlpA"/>
    <property type="match status" value="1"/>
</dbReference>
<evidence type="ECO:0000313" key="6">
    <source>
        <dbReference type="EMBL" id="KTQ98708.1"/>
    </source>
</evidence>
<dbReference type="InterPro" id="IPR012997">
    <property type="entry name" value="RplA"/>
</dbReference>
<dbReference type="HAMAP" id="MF_02071">
    <property type="entry name" value="RlpA"/>
    <property type="match status" value="1"/>
</dbReference>
<dbReference type="GO" id="GO:0071555">
    <property type="term" value="P:cell wall organization"/>
    <property type="evidence" value="ECO:0007669"/>
    <property type="project" value="UniProtKB-KW"/>
</dbReference>
<dbReference type="EC" id="4.2.2.-" evidence="3"/>
<keyword evidence="6" id="KW-0449">Lipoprotein</keyword>
<proteinExistence type="inferred from homology"/>
<comment type="caution">
    <text evidence="6">The sequence shown here is derived from an EMBL/GenBank/DDBJ whole genome shotgun (WGS) entry which is preliminary data.</text>
</comment>
<dbReference type="EMBL" id="LDQA01000006">
    <property type="protein sequence ID" value="KTR08096.1"/>
    <property type="molecule type" value="Genomic_DNA"/>
</dbReference>
<evidence type="ECO:0000313" key="9">
    <source>
        <dbReference type="Proteomes" id="UP000078529"/>
    </source>
</evidence>
<comment type="similarity">
    <text evidence="3 4">Belongs to the RlpA family.</text>
</comment>
<feature type="signal peptide" evidence="3">
    <location>
        <begin position="1"/>
        <end position="28"/>
    </location>
</feature>
<organism evidence="6 8">
    <name type="scientific">Aureimonas ureilytica</name>
    <dbReference type="NCBI Taxonomy" id="401562"/>
    <lineage>
        <taxon>Bacteria</taxon>
        <taxon>Pseudomonadati</taxon>
        <taxon>Pseudomonadota</taxon>
        <taxon>Alphaproteobacteria</taxon>
        <taxon>Hyphomicrobiales</taxon>
        <taxon>Aurantimonadaceae</taxon>
        <taxon>Aureimonas</taxon>
    </lineage>
</organism>
<dbReference type="Proteomes" id="UP000078272">
    <property type="component" value="Unassembled WGS sequence"/>
</dbReference>
<dbReference type="PANTHER" id="PTHR34183">
    <property type="entry name" value="ENDOLYTIC PEPTIDOGLYCAN TRANSGLYCOSYLASE RLPA"/>
    <property type="match status" value="1"/>
</dbReference>
<dbReference type="InterPro" id="IPR036908">
    <property type="entry name" value="RlpA-like_sf"/>
</dbReference>
<feature type="domain" description="RlpA-like protein double-psi beta-barrel" evidence="5">
    <location>
        <begin position="40"/>
        <end position="127"/>
    </location>
</feature>
<evidence type="ECO:0000256" key="3">
    <source>
        <dbReference type="HAMAP-Rule" id="MF_02071"/>
    </source>
</evidence>
<dbReference type="InterPro" id="IPR034718">
    <property type="entry name" value="RlpA"/>
</dbReference>
<gene>
    <name evidence="3" type="primary">rlpA</name>
    <name evidence="6" type="ORF">NS226_00415</name>
    <name evidence="7" type="ORF">NS365_01680</name>
</gene>
<dbReference type="GO" id="GO:0008932">
    <property type="term" value="F:lytic endotransglycosylase activity"/>
    <property type="evidence" value="ECO:0007669"/>
    <property type="project" value="UniProtKB-UniRule"/>
</dbReference>
<dbReference type="Proteomes" id="UP000078529">
    <property type="component" value="Unassembled WGS sequence"/>
</dbReference>
<feature type="chain" id="PRO_5010591470" description="Endolytic peptidoglycan transglycosylase RlpA" evidence="3">
    <location>
        <begin position="29"/>
        <end position="139"/>
    </location>
</feature>
<keyword evidence="1 3" id="KW-0456">Lyase</keyword>
<evidence type="ECO:0000313" key="8">
    <source>
        <dbReference type="Proteomes" id="UP000078272"/>
    </source>
</evidence>
<name>A0A147DAZ3_9HYPH</name>
<dbReference type="GO" id="GO:0000270">
    <property type="term" value="P:peptidoglycan metabolic process"/>
    <property type="evidence" value="ECO:0007669"/>
    <property type="project" value="UniProtKB-UniRule"/>
</dbReference>
<evidence type="ECO:0000256" key="1">
    <source>
        <dbReference type="ARBA" id="ARBA00023239"/>
    </source>
</evidence>
<dbReference type="OrthoDB" id="9779128at2"/>
<evidence type="ECO:0000256" key="2">
    <source>
        <dbReference type="ARBA" id="ARBA00023316"/>
    </source>
</evidence>
<dbReference type="Gene3D" id="2.40.40.10">
    <property type="entry name" value="RlpA-like domain"/>
    <property type="match status" value="1"/>
</dbReference>
<comment type="function">
    <text evidence="3">Lytic transglycosylase with a strong preference for naked glycan strands that lack stem peptides.</text>
</comment>
<dbReference type="InterPro" id="IPR009009">
    <property type="entry name" value="RlpA-like_DPBB"/>
</dbReference>
<dbReference type="Pfam" id="PF03330">
    <property type="entry name" value="DPBB_1"/>
    <property type="match status" value="1"/>
</dbReference>
<dbReference type="PANTHER" id="PTHR34183:SF8">
    <property type="entry name" value="ENDOLYTIC PEPTIDOGLYCAN TRANSGLYCOSYLASE RLPA-RELATED"/>
    <property type="match status" value="1"/>
</dbReference>
<keyword evidence="2 3" id="KW-0961">Cell wall biogenesis/degradation</keyword>
<dbReference type="PATRIC" id="fig|401562.3.peg.95"/>
<dbReference type="AlphaFoldDB" id="A0A147DAZ3"/>
<sequence precursor="true">MKRIGCGLLHIRTLAVTASALTSLFLLATPHAAEAAGVRTTCGGASWYALHSRTASGERMNPSALTAAHKTLPLGSKVKVTNLNNKRSVVVRINDRGPFIKGRMIDLSKAAASKLGFVSAGHARVQIEPADGSGAESCG</sequence>
<keyword evidence="3" id="KW-0732">Signal</keyword>
<evidence type="ECO:0000256" key="4">
    <source>
        <dbReference type="RuleBase" id="RU003495"/>
    </source>
</evidence>
<dbReference type="EMBL" id="LDPZ01000001">
    <property type="protein sequence ID" value="KTQ98708.1"/>
    <property type="molecule type" value="Genomic_DNA"/>
</dbReference>
<accession>A0A147DAZ3</accession>
<dbReference type="STRING" id="401562.NS365_01680"/>
<evidence type="ECO:0000313" key="7">
    <source>
        <dbReference type="EMBL" id="KTR08096.1"/>
    </source>
</evidence>